<dbReference type="Proteomes" id="UP000249046">
    <property type="component" value="Unassembled WGS sequence"/>
</dbReference>
<evidence type="ECO:0000313" key="6">
    <source>
        <dbReference type="EMBL" id="PZQ18739.1"/>
    </source>
</evidence>
<keyword evidence="1" id="KW-0677">Repeat</keyword>
<evidence type="ECO:0000256" key="2">
    <source>
        <dbReference type="ARBA" id="ARBA00022803"/>
    </source>
</evidence>
<protein>
    <submittedName>
        <fullName evidence="6">Uncharacterized protein</fullName>
    </submittedName>
</protein>
<dbReference type="InterPro" id="IPR051012">
    <property type="entry name" value="CellSynth/LPSAsmb/PSIAsmb"/>
</dbReference>
<dbReference type="InterPro" id="IPR011990">
    <property type="entry name" value="TPR-like_helical_dom_sf"/>
</dbReference>
<feature type="compositionally biased region" description="Low complexity" evidence="5">
    <location>
        <begin position="38"/>
        <end position="50"/>
    </location>
</feature>
<dbReference type="Gene3D" id="1.25.40.10">
    <property type="entry name" value="Tetratricopeptide repeat domain"/>
    <property type="match status" value="2"/>
</dbReference>
<keyword evidence="2 3" id="KW-0802">TPR repeat</keyword>
<reference evidence="6 7" key="1">
    <citation type="submission" date="2017-08" db="EMBL/GenBank/DDBJ databases">
        <title>Infants hospitalized years apart are colonized by the same room-sourced microbial strains.</title>
        <authorList>
            <person name="Brooks B."/>
            <person name="Olm M.R."/>
            <person name="Firek B.A."/>
            <person name="Baker R."/>
            <person name="Thomas B.C."/>
            <person name="Morowitz M.J."/>
            <person name="Banfield J.F."/>
        </authorList>
    </citation>
    <scope>NUCLEOTIDE SEQUENCE [LARGE SCALE GENOMIC DNA]</scope>
    <source>
        <strain evidence="6">S2_005_003_R2_42</strain>
    </source>
</reference>
<feature type="repeat" description="TPR" evidence="3">
    <location>
        <begin position="415"/>
        <end position="448"/>
    </location>
</feature>
<evidence type="ECO:0000256" key="3">
    <source>
        <dbReference type="PROSITE-ProRule" id="PRU00339"/>
    </source>
</evidence>
<evidence type="ECO:0000256" key="5">
    <source>
        <dbReference type="SAM" id="MobiDB-lite"/>
    </source>
</evidence>
<dbReference type="AlphaFoldDB" id="A0A2W5KRK4"/>
<gene>
    <name evidence="6" type="ORF">DI564_05490</name>
</gene>
<proteinExistence type="predicted"/>
<feature type="region of interest" description="Disordered" evidence="5">
    <location>
        <begin position="1"/>
        <end position="50"/>
    </location>
</feature>
<evidence type="ECO:0000256" key="1">
    <source>
        <dbReference type="ARBA" id="ARBA00022737"/>
    </source>
</evidence>
<dbReference type="EMBL" id="QFPO01000003">
    <property type="protein sequence ID" value="PZQ18739.1"/>
    <property type="molecule type" value="Genomic_DNA"/>
</dbReference>
<organism evidence="6 7">
    <name type="scientific">Rhodanobacter denitrificans</name>
    <dbReference type="NCBI Taxonomy" id="666685"/>
    <lineage>
        <taxon>Bacteria</taxon>
        <taxon>Pseudomonadati</taxon>
        <taxon>Pseudomonadota</taxon>
        <taxon>Gammaproteobacteria</taxon>
        <taxon>Lysobacterales</taxon>
        <taxon>Rhodanobacteraceae</taxon>
        <taxon>Rhodanobacter</taxon>
    </lineage>
</organism>
<accession>A0A2W5KRK4</accession>
<dbReference type="SUPFAM" id="SSF48452">
    <property type="entry name" value="TPR-like"/>
    <property type="match status" value="2"/>
</dbReference>
<dbReference type="InterPro" id="IPR019734">
    <property type="entry name" value="TPR_rpt"/>
</dbReference>
<evidence type="ECO:0000256" key="4">
    <source>
        <dbReference type="SAM" id="Coils"/>
    </source>
</evidence>
<dbReference type="PROSITE" id="PS50005">
    <property type="entry name" value="TPR"/>
    <property type="match status" value="3"/>
</dbReference>
<dbReference type="Pfam" id="PF14559">
    <property type="entry name" value="TPR_19"/>
    <property type="match status" value="3"/>
</dbReference>
<keyword evidence="4" id="KW-0175">Coiled coil</keyword>
<comment type="caution">
    <text evidence="6">The sequence shown here is derived from an EMBL/GenBank/DDBJ whole genome shotgun (WGS) entry which is preliminary data.</text>
</comment>
<dbReference type="SMART" id="SM00028">
    <property type="entry name" value="TPR"/>
    <property type="match status" value="6"/>
</dbReference>
<feature type="region of interest" description="Disordered" evidence="5">
    <location>
        <begin position="578"/>
        <end position="599"/>
    </location>
</feature>
<dbReference type="PANTHER" id="PTHR45586:SF1">
    <property type="entry name" value="LIPOPOLYSACCHARIDE ASSEMBLY PROTEIN B"/>
    <property type="match status" value="1"/>
</dbReference>
<feature type="coiled-coil region" evidence="4">
    <location>
        <begin position="349"/>
        <end position="376"/>
    </location>
</feature>
<sequence length="599" mass="63533">MRRRRRLGAAGHAICRDRTSRGGAWRRPPGRPSPPAAPAGRLANSAAAAAASRHPDSMRLRLAPLLVLAAALVAGSPPSAAQSVLRTVASPDLSRLPPGQAAWMRETRASFDRTRGELAGEPLAQAYAVLASAYTRMGLYDPALTALWNAEQLAPEDPRWIYAQGLVAHARGDGATAKTQFQRALAIAPDYLPLRAALAGLQIQAGDLDGARKLLADHVAKHTDQPLPYALLGDIALRQKRNAEAVTQYQQALKLDPPATRLYRSLAEAYQGAGNAAAAAEARAKAGDVPVRLNDPLAQGLFGGPGLEAVEPFALDMSSAVFFVSIGRYAAARESADAALGRKPGDAGAIAMRARIDAAEGRIDAARQRVATALAAQPDNALLLLTQGAIQEMAVDDVGAQSAFQKAIAADPSQSEARLRLGQLLMRTGRPADAIAQFRKLTELHPNDGEGWAQLLAAEAAAGRCADGLRDMNQVLAGRPDYGFVIQLSVRAASTCRGATAEQRRKALADAEKLYRLSSAGEVAEAYALALAANGKWKEAEETQAAALFGAVSSRDATRQALYREFYDRFKAKQLPELPWPSQHPLFKPERPTPAAAAP</sequence>
<feature type="repeat" description="TPR" evidence="3">
    <location>
        <begin position="226"/>
        <end position="259"/>
    </location>
</feature>
<name>A0A2W5KRK4_9GAMM</name>
<feature type="repeat" description="TPR" evidence="3">
    <location>
        <begin position="124"/>
        <end position="157"/>
    </location>
</feature>
<dbReference type="PANTHER" id="PTHR45586">
    <property type="entry name" value="TPR REPEAT-CONTAINING PROTEIN PA4667"/>
    <property type="match status" value="1"/>
</dbReference>
<evidence type="ECO:0000313" key="7">
    <source>
        <dbReference type="Proteomes" id="UP000249046"/>
    </source>
</evidence>